<gene>
    <name evidence="2" type="ORF">H310_00190</name>
</gene>
<feature type="domain" description="BTB" evidence="1">
    <location>
        <begin position="45"/>
        <end position="112"/>
    </location>
</feature>
<dbReference type="RefSeq" id="XP_008861086.1">
    <property type="nucleotide sequence ID" value="XM_008862864.1"/>
</dbReference>
<dbReference type="Pfam" id="PF00651">
    <property type="entry name" value="BTB"/>
    <property type="match status" value="1"/>
</dbReference>
<organism evidence="2">
    <name type="scientific">Aphanomyces invadans</name>
    <dbReference type="NCBI Taxonomy" id="157072"/>
    <lineage>
        <taxon>Eukaryota</taxon>
        <taxon>Sar</taxon>
        <taxon>Stramenopiles</taxon>
        <taxon>Oomycota</taxon>
        <taxon>Saprolegniomycetes</taxon>
        <taxon>Saprolegniales</taxon>
        <taxon>Verrucalvaceae</taxon>
        <taxon>Aphanomyces</taxon>
    </lineage>
</organism>
<dbReference type="OrthoDB" id="6418787at2759"/>
<dbReference type="InterPro" id="IPR051481">
    <property type="entry name" value="BTB-POZ/Galectin-3-binding"/>
</dbReference>
<name>A0A024UUP2_9STRA</name>
<dbReference type="InterPro" id="IPR000210">
    <property type="entry name" value="BTB/POZ_dom"/>
</dbReference>
<dbReference type="PANTHER" id="PTHR24410">
    <property type="entry name" value="HL07962P-RELATED"/>
    <property type="match status" value="1"/>
</dbReference>
<sequence>MTDGAGKLAADAPPALVLGTFRDHRDLSQRLARFDFESPAPGSSWDVVLCVGGSRFHAHRFMLGLSSMPLNAMLTGRMRESSQMEVTLNDVTSATMAQVLTFIYTGEVQLATHTVVQTLSAAEMYELVGLRELCKAFILQHAAHVFKPQMIEPLPEKLLCELIAMDDLQIRESALLDAILAWGEARLGDASTPHGPALQAILADILALIRFSSMSVRELYCKVKPLAAAGVIPEHYLTEALFYHLNWGAATSQDHQVRMTPRTLSTTMRKRKRVSFIQNVSFSEPESAHE</sequence>
<dbReference type="InterPro" id="IPR011705">
    <property type="entry name" value="BACK"/>
</dbReference>
<dbReference type="SMART" id="SM00225">
    <property type="entry name" value="BTB"/>
    <property type="match status" value="1"/>
</dbReference>
<dbReference type="VEuPathDB" id="FungiDB:H310_00190"/>
<dbReference type="PANTHER" id="PTHR24410:SF23">
    <property type="entry name" value="BTB DOMAIN-CONTAINING PROTEIN-RELATED"/>
    <property type="match status" value="1"/>
</dbReference>
<dbReference type="AlphaFoldDB" id="A0A024UUP2"/>
<dbReference type="eggNOG" id="KOG2075">
    <property type="taxonomic scope" value="Eukaryota"/>
</dbReference>
<proteinExistence type="predicted"/>
<accession>A0A024UUP2</accession>
<evidence type="ECO:0000313" key="2">
    <source>
        <dbReference type="EMBL" id="ETW09675.1"/>
    </source>
</evidence>
<reference evidence="2" key="1">
    <citation type="submission" date="2013-12" db="EMBL/GenBank/DDBJ databases">
        <title>The Genome Sequence of Aphanomyces invadans NJM9701.</title>
        <authorList>
            <consortium name="The Broad Institute Genomics Platform"/>
            <person name="Russ C."/>
            <person name="Tyler B."/>
            <person name="van West P."/>
            <person name="Dieguez-Uribeondo J."/>
            <person name="Young S.K."/>
            <person name="Zeng Q."/>
            <person name="Gargeya S."/>
            <person name="Fitzgerald M."/>
            <person name="Abouelleil A."/>
            <person name="Alvarado L."/>
            <person name="Chapman S.B."/>
            <person name="Gainer-Dewar J."/>
            <person name="Goldberg J."/>
            <person name="Griggs A."/>
            <person name="Gujja S."/>
            <person name="Hansen M."/>
            <person name="Howarth C."/>
            <person name="Imamovic A."/>
            <person name="Ireland A."/>
            <person name="Larimer J."/>
            <person name="McCowan C."/>
            <person name="Murphy C."/>
            <person name="Pearson M."/>
            <person name="Poon T.W."/>
            <person name="Priest M."/>
            <person name="Roberts A."/>
            <person name="Saif S."/>
            <person name="Shea T."/>
            <person name="Sykes S."/>
            <person name="Wortman J."/>
            <person name="Nusbaum C."/>
            <person name="Birren B."/>
        </authorList>
    </citation>
    <scope>NUCLEOTIDE SEQUENCE [LARGE SCALE GENOMIC DNA]</scope>
    <source>
        <strain evidence="2">NJM9701</strain>
    </source>
</reference>
<evidence type="ECO:0000259" key="1">
    <source>
        <dbReference type="PROSITE" id="PS50097"/>
    </source>
</evidence>
<dbReference type="Gene3D" id="1.25.40.420">
    <property type="match status" value="1"/>
</dbReference>
<dbReference type="STRING" id="157072.A0A024UUP2"/>
<protein>
    <recommendedName>
        <fullName evidence="1">BTB domain-containing protein</fullName>
    </recommendedName>
</protein>
<dbReference type="SMART" id="SM00875">
    <property type="entry name" value="BACK"/>
    <property type="match status" value="1"/>
</dbReference>
<dbReference type="InterPro" id="IPR011333">
    <property type="entry name" value="SKP1/BTB/POZ_sf"/>
</dbReference>
<dbReference type="GeneID" id="20077240"/>
<dbReference type="PROSITE" id="PS50097">
    <property type="entry name" value="BTB"/>
    <property type="match status" value="1"/>
</dbReference>
<dbReference type="Gene3D" id="3.30.710.10">
    <property type="entry name" value="Potassium Channel Kv1.1, Chain A"/>
    <property type="match status" value="1"/>
</dbReference>
<dbReference type="SUPFAM" id="SSF54695">
    <property type="entry name" value="POZ domain"/>
    <property type="match status" value="1"/>
</dbReference>
<dbReference type="EMBL" id="KI913952">
    <property type="protein sequence ID" value="ETW09675.1"/>
    <property type="molecule type" value="Genomic_DNA"/>
</dbReference>